<gene>
    <name evidence="1" type="ORF">F544_22290</name>
</gene>
<accession>W0RAH3</accession>
<dbReference type="KEGG" id="btra:F544_22290"/>
<dbReference type="EMBL" id="CP006956">
    <property type="protein sequence ID" value="AHG87457.1"/>
    <property type="molecule type" value="Genomic_DNA"/>
</dbReference>
<reference evidence="1 2" key="1">
    <citation type="submission" date="2013-12" db="EMBL/GenBank/DDBJ databases">
        <title>Annotation of the Bibersteinia trehalosi USDA-ARS-USMARC-190 complete genome.</title>
        <authorList>
            <person name="Harhay G.P."/>
            <person name="McVey S."/>
            <person name="Clawson M.L."/>
            <person name="Bono J."/>
            <person name="Heaton M.P."/>
            <person name="Chitko-Mckown C.G."/>
            <person name="Harhay D.M."/>
            <person name="Smith T.P.L."/>
        </authorList>
    </citation>
    <scope>NUCLEOTIDE SEQUENCE [LARGE SCALE GENOMIC DNA]</scope>
    <source>
        <strain evidence="1 2">USDA-ARS-USMARC-190</strain>
    </source>
</reference>
<dbReference type="AlphaFoldDB" id="W0RAH3"/>
<evidence type="ECO:0000313" key="1">
    <source>
        <dbReference type="EMBL" id="AHG87457.1"/>
    </source>
</evidence>
<sequence>MFTVSKNINLILQAVEFCKISAKFNRLFNEEMSLCEFY</sequence>
<dbReference type="PATRIC" id="fig|1263832.3.peg.2216"/>
<name>W0RAH3_BIBTR</name>
<dbReference type="Proteomes" id="UP000019086">
    <property type="component" value="Chromosome"/>
</dbReference>
<dbReference type="HOGENOM" id="CLU_3325040_0_0_6"/>
<evidence type="ECO:0000313" key="2">
    <source>
        <dbReference type="Proteomes" id="UP000019086"/>
    </source>
</evidence>
<protein>
    <submittedName>
        <fullName evidence="1">Uncharacterized protein</fullName>
    </submittedName>
</protein>
<proteinExistence type="predicted"/>
<organism evidence="1 2">
    <name type="scientific">Bibersteinia trehalosi USDA-ARS-USMARC-190</name>
    <dbReference type="NCBI Taxonomy" id="1263832"/>
    <lineage>
        <taxon>Bacteria</taxon>
        <taxon>Pseudomonadati</taxon>
        <taxon>Pseudomonadota</taxon>
        <taxon>Gammaproteobacteria</taxon>
        <taxon>Pasteurellales</taxon>
        <taxon>Pasteurellaceae</taxon>
        <taxon>Bibersteinia</taxon>
    </lineage>
</organism>